<sequence length="47" mass="5859">MSTSVAKYELRKIAYLNLRSKFIVFHLFLYENEHSKFEFRKKYLQIQ</sequence>
<reference evidence="1 2" key="1">
    <citation type="submission" date="2010-12" db="EMBL/GenBank/DDBJ databases">
        <authorList>
            <person name="Muzny D."/>
            <person name="Qin X."/>
            <person name="Deng J."/>
            <person name="Jiang H."/>
            <person name="Liu Y."/>
            <person name="Qu J."/>
            <person name="Song X.-Z."/>
            <person name="Zhang L."/>
            <person name="Thornton R."/>
            <person name="Coyle M."/>
            <person name="Francisco L."/>
            <person name="Jackson L."/>
            <person name="Javaid M."/>
            <person name="Korchina V."/>
            <person name="Kovar C."/>
            <person name="Mata R."/>
            <person name="Mathew T."/>
            <person name="Ngo R."/>
            <person name="Nguyen L."/>
            <person name="Nguyen N."/>
            <person name="Okwuonu G."/>
            <person name="Ongeri F."/>
            <person name="Pham C."/>
            <person name="Simmons D."/>
            <person name="Wilczek-Boney K."/>
            <person name="Hale W."/>
            <person name="Jakkamsetti A."/>
            <person name="Pham P."/>
            <person name="Ruth R."/>
            <person name="San Lucas F."/>
            <person name="Warren J."/>
            <person name="Zhang J."/>
            <person name="Zhao Z."/>
            <person name="Zhou C."/>
            <person name="Zhu D."/>
            <person name="Lee S."/>
            <person name="Bess C."/>
            <person name="Blankenburg K."/>
            <person name="Forbes L."/>
            <person name="Fu Q."/>
            <person name="Gubbala S."/>
            <person name="Hirani K."/>
            <person name="Jayaseelan J.C."/>
            <person name="Lara F."/>
            <person name="Munidasa M."/>
            <person name="Palculict T."/>
            <person name="Patil S."/>
            <person name="Pu L.-L."/>
            <person name="Saada N."/>
            <person name="Tang L."/>
            <person name="Weissenberger G."/>
            <person name="Zhu Y."/>
            <person name="Hemphill L."/>
            <person name="Shang Y."/>
            <person name="Youmans B."/>
            <person name="Ayvaz T."/>
            <person name="Ross M."/>
            <person name="Santibanez J."/>
            <person name="Aqrawi P."/>
            <person name="Gross S."/>
            <person name="Joshi V."/>
            <person name="Fowler G."/>
            <person name="Nazareth L."/>
            <person name="Reid J."/>
            <person name="Worley K."/>
            <person name="Petrosino J."/>
            <person name="Highlander S."/>
            <person name="Gibbs R."/>
        </authorList>
    </citation>
    <scope>NUCLEOTIDE SEQUENCE [LARGE SCALE GENOMIC DNA]</scope>
    <source>
        <strain evidence="1 2">DSM 3986</strain>
    </source>
</reference>
<accession>E6LPL8</accession>
<comment type="caution">
    <text evidence="1">The sequence shown here is derived from an EMBL/GenBank/DDBJ whole genome shotgun (WGS) entry which is preliminary data.</text>
</comment>
<dbReference type="HOGENOM" id="CLU_3169626_0_0_9"/>
<protein>
    <submittedName>
        <fullName evidence="1">Uncharacterized protein</fullName>
    </submittedName>
</protein>
<evidence type="ECO:0000313" key="1">
    <source>
        <dbReference type="EMBL" id="EFU76287.1"/>
    </source>
</evidence>
<dbReference type="AlphaFoldDB" id="E6LPL8"/>
<name>E6LPL8_9FIRM</name>
<dbReference type="EMBL" id="AEPW01000077">
    <property type="protein sequence ID" value="EFU76287.1"/>
    <property type="molecule type" value="Genomic_DNA"/>
</dbReference>
<evidence type="ECO:0000313" key="2">
    <source>
        <dbReference type="Proteomes" id="UP000003434"/>
    </source>
</evidence>
<proteinExistence type="predicted"/>
<gene>
    <name evidence="1" type="ORF">HMPREF0381_1903</name>
</gene>
<organism evidence="1 2">
    <name type="scientific">Lachnoanaerobaculum saburreum DSM 3986</name>
    <dbReference type="NCBI Taxonomy" id="887325"/>
    <lineage>
        <taxon>Bacteria</taxon>
        <taxon>Bacillati</taxon>
        <taxon>Bacillota</taxon>
        <taxon>Clostridia</taxon>
        <taxon>Lachnospirales</taxon>
        <taxon>Lachnospiraceae</taxon>
        <taxon>Lachnoanaerobaculum</taxon>
    </lineage>
</organism>
<dbReference type="Proteomes" id="UP000003434">
    <property type="component" value="Unassembled WGS sequence"/>
</dbReference>